<dbReference type="OrthoDB" id="9981685at2759"/>
<gene>
    <name evidence="2" type="ORF">DSTB1V02_LOCUS11663</name>
</gene>
<dbReference type="EMBL" id="CAJPEV010003924">
    <property type="protein sequence ID" value="CAG0900817.1"/>
    <property type="molecule type" value="Genomic_DNA"/>
</dbReference>
<dbReference type="EMBL" id="LR903441">
    <property type="protein sequence ID" value="CAD7251901.1"/>
    <property type="molecule type" value="Genomic_DNA"/>
</dbReference>
<feature type="region of interest" description="Disordered" evidence="1">
    <location>
        <begin position="126"/>
        <end position="145"/>
    </location>
</feature>
<accession>A0A7R9ACZ4</accession>
<keyword evidence="3" id="KW-1185">Reference proteome</keyword>
<protein>
    <submittedName>
        <fullName evidence="2">Uncharacterized protein</fullName>
    </submittedName>
</protein>
<proteinExistence type="predicted"/>
<evidence type="ECO:0000313" key="3">
    <source>
        <dbReference type="Proteomes" id="UP000677054"/>
    </source>
</evidence>
<sequence>MTAAEERLDAYSKRMAHTILKLERRSHLKFFAIALRCEACRTPLHTVSLDLHSDNPVFNCQDSRHNASSLLPRPLRIVLCFLLPGRGFGRAMLTIGAMRPNQFPLPQFNMSLYVWICRRGRRMQQQESDENEEIRQPSKAPDLAQSQQIHQKMAKEKNASRSTMMMVVKNDLCFTSYRLQKQQLLIAATKSKRLARILQTLERLNNEVEVGGECQTNDECMEKAECKNRLQKYCRCKS</sequence>
<dbReference type="AlphaFoldDB" id="A0A7R9ACZ4"/>
<dbReference type="Proteomes" id="UP000677054">
    <property type="component" value="Unassembled WGS sequence"/>
</dbReference>
<organism evidence="2">
    <name type="scientific">Darwinula stevensoni</name>
    <dbReference type="NCBI Taxonomy" id="69355"/>
    <lineage>
        <taxon>Eukaryota</taxon>
        <taxon>Metazoa</taxon>
        <taxon>Ecdysozoa</taxon>
        <taxon>Arthropoda</taxon>
        <taxon>Crustacea</taxon>
        <taxon>Oligostraca</taxon>
        <taxon>Ostracoda</taxon>
        <taxon>Podocopa</taxon>
        <taxon>Podocopida</taxon>
        <taxon>Darwinulocopina</taxon>
        <taxon>Darwinuloidea</taxon>
        <taxon>Darwinulidae</taxon>
        <taxon>Darwinula</taxon>
    </lineage>
</organism>
<evidence type="ECO:0000313" key="2">
    <source>
        <dbReference type="EMBL" id="CAD7251901.1"/>
    </source>
</evidence>
<evidence type="ECO:0000256" key="1">
    <source>
        <dbReference type="SAM" id="MobiDB-lite"/>
    </source>
</evidence>
<name>A0A7R9ACZ4_9CRUS</name>
<reference evidence="2" key="1">
    <citation type="submission" date="2020-11" db="EMBL/GenBank/DDBJ databases">
        <authorList>
            <person name="Tran Van P."/>
        </authorList>
    </citation>
    <scope>NUCLEOTIDE SEQUENCE</scope>
</reference>